<protein>
    <submittedName>
        <fullName evidence="1">Uncharacterized protein</fullName>
    </submittedName>
</protein>
<dbReference type="Proteomes" id="UP001235939">
    <property type="component" value="Chromosome 02"/>
</dbReference>
<organism evidence="1 2">
    <name type="scientific">Cordylochernes scorpioides</name>
    <dbReference type="NCBI Taxonomy" id="51811"/>
    <lineage>
        <taxon>Eukaryota</taxon>
        <taxon>Metazoa</taxon>
        <taxon>Ecdysozoa</taxon>
        <taxon>Arthropoda</taxon>
        <taxon>Chelicerata</taxon>
        <taxon>Arachnida</taxon>
        <taxon>Pseudoscorpiones</taxon>
        <taxon>Cheliferoidea</taxon>
        <taxon>Chernetidae</taxon>
        <taxon>Cordylochernes</taxon>
    </lineage>
</organism>
<name>A0ABY6K7E6_9ARAC</name>
<evidence type="ECO:0000313" key="2">
    <source>
        <dbReference type="Proteomes" id="UP001235939"/>
    </source>
</evidence>
<sequence length="147" mass="16621">MSRGFVGRKWILLSREELIRNRIKSILINSSLENGYRCDVNHLGPEFGQIFQGSRGVVGLLPPLPPKKKITRHRTKHYKGMTIHLDGTRTYRTCNNCLGVKLTPTHIFSCPAMATALQKIDIDTEQKLYTPKKVDIANAVIEIHGDI</sequence>
<dbReference type="EMBL" id="CP092864">
    <property type="protein sequence ID" value="UYV63617.1"/>
    <property type="molecule type" value="Genomic_DNA"/>
</dbReference>
<keyword evidence="2" id="KW-1185">Reference proteome</keyword>
<evidence type="ECO:0000313" key="1">
    <source>
        <dbReference type="EMBL" id="UYV63617.1"/>
    </source>
</evidence>
<reference evidence="1 2" key="1">
    <citation type="submission" date="2022-01" db="EMBL/GenBank/DDBJ databases">
        <title>A chromosomal length assembly of Cordylochernes scorpioides.</title>
        <authorList>
            <person name="Zeh D."/>
            <person name="Zeh J."/>
        </authorList>
    </citation>
    <scope>NUCLEOTIDE SEQUENCE [LARGE SCALE GENOMIC DNA]</scope>
    <source>
        <strain evidence="1">IN4F17</strain>
        <tissue evidence="1">Whole Body</tissue>
    </source>
</reference>
<accession>A0ABY6K7E6</accession>
<proteinExistence type="predicted"/>
<gene>
    <name evidence="1" type="ORF">LAZ67_2005000</name>
</gene>